<dbReference type="PANTHER" id="PTHR46068">
    <property type="entry name" value="PROTEIN CBG27172"/>
    <property type="match status" value="1"/>
</dbReference>
<protein>
    <submittedName>
        <fullName evidence="1">Uncharacterized protein</fullName>
    </submittedName>
</protein>
<dbReference type="AlphaFoldDB" id="A0AAD5M3F8"/>
<dbReference type="Proteomes" id="UP001196413">
    <property type="component" value="Unassembled WGS sequence"/>
</dbReference>
<accession>A0AAD5M3F8</accession>
<sequence length="173" mass="19751">MWSVVNVKNKSKLHIYNIARVHLPDKKMKEKRLSKAHRVIRLIAGISLSKVFFTKHKIFAVESLRERPKWASTYQKRSAEVRVAKTMGRRHLPPSVMDWAGICFSAKTAFLEQAHLVVKLAGSQPNGLLLAVHTEAESPVTRYSTVDTLKVALTRAWDEITVFEHSWIISHLT</sequence>
<organism evidence="1 2">
    <name type="scientific">Parelaphostrongylus tenuis</name>
    <name type="common">Meningeal worm</name>
    <dbReference type="NCBI Taxonomy" id="148309"/>
    <lineage>
        <taxon>Eukaryota</taxon>
        <taxon>Metazoa</taxon>
        <taxon>Ecdysozoa</taxon>
        <taxon>Nematoda</taxon>
        <taxon>Chromadorea</taxon>
        <taxon>Rhabditida</taxon>
        <taxon>Rhabditina</taxon>
        <taxon>Rhabditomorpha</taxon>
        <taxon>Strongyloidea</taxon>
        <taxon>Metastrongylidae</taxon>
        <taxon>Parelaphostrongylus</taxon>
    </lineage>
</organism>
<reference evidence="1" key="1">
    <citation type="submission" date="2021-06" db="EMBL/GenBank/DDBJ databases">
        <title>Parelaphostrongylus tenuis whole genome reference sequence.</title>
        <authorList>
            <person name="Garwood T.J."/>
            <person name="Larsen P.A."/>
            <person name="Fountain-Jones N.M."/>
            <person name="Garbe J.R."/>
            <person name="Macchietto M.G."/>
            <person name="Kania S.A."/>
            <person name="Gerhold R.W."/>
            <person name="Richards J.E."/>
            <person name="Wolf T.M."/>
        </authorList>
    </citation>
    <scope>NUCLEOTIDE SEQUENCE</scope>
    <source>
        <strain evidence="1">MNPRO001-30</strain>
        <tissue evidence="1">Meninges</tissue>
    </source>
</reference>
<comment type="caution">
    <text evidence="1">The sequence shown here is derived from an EMBL/GenBank/DDBJ whole genome shotgun (WGS) entry which is preliminary data.</text>
</comment>
<gene>
    <name evidence="1" type="ORF">KIN20_006330</name>
</gene>
<keyword evidence="2" id="KW-1185">Reference proteome</keyword>
<feature type="non-terminal residue" evidence="1">
    <location>
        <position position="173"/>
    </location>
</feature>
<name>A0AAD5M3F8_PARTN</name>
<proteinExistence type="predicted"/>
<dbReference type="PANTHER" id="PTHR46068:SF1">
    <property type="entry name" value="TRANSPOSASE IS30-LIKE HTH DOMAIN-CONTAINING PROTEIN"/>
    <property type="match status" value="1"/>
</dbReference>
<dbReference type="EMBL" id="JAHQIW010000882">
    <property type="protein sequence ID" value="KAJ1350525.1"/>
    <property type="molecule type" value="Genomic_DNA"/>
</dbReference>
<evidence type="ECO:0000313" key="1">
    <source>
        <dbReference type="EMBL" id="KAJ1350525.1"/>
    </source>
</evidence>
<evidence type="ECO:0000313" key="2">
    <source>
        <dbReference type="Proteomes" id="UP001196413"/>
    </source>
</evidence>